<proteinExistence type="predicted"/>
<protein>
    <submittedName>
        <fullName evidence="2">CHAT domain-containing protein</fullName>
    </submittedName>
</protein>
<comment type="caution">
    <text evidence="2">The sequence shown here is derived from an EMBL/GenBank/DDBJ whole genome shotgun (WGS) entry which is preliminary data.</text>
</comment>
<reference evidence="2" key="1">
    <citation type="submission" date="2020-10" db="EMBL/GenBank/DDBJ databases">
        <authorList>
            <person name="Castelo-Branco R."/>
            <person name="Eusebio N."/>
            <person name="Adriana R."/>
            <person name="Vieira A."/>
            <person name="Brugerolle De Fraissinette N."/>
            <person name="Rezende De Castro R."/>
            <person name="Schneider M.P."/>
            <person name="Vasconcelos V."/>
            <person name="Leao P.N."/>
        </authorList>
    </citation>
    <scope>NUCLEOTIDE SEQUENCE</scope>
    <source>
        <strain evidence="2">LEGE 11479</strain>
    </source>
</reference>
<dbReference type="Pfam" id="PF12770">
    <property type="entry name" value="CHAT"/>
    <property type="match status" value="1"/>
</dbReference>
<evidence type="ECO:0000313" key="2">
    <source>
        <dbReference type="EMBL" id="MBE9066626.1"/>
    </source>
</evidence>
<accession>A0A928ZT78</accession>
<dbReference type="InterPro" id="IPR024983">
    <property type="entry name" value="CHAT_dom"/>
</dbReference>
<dbReference type="AlphaFoldDB" id="A0A928ZT78"/>
<sequence length="380" mass="43361">MGLSKDNEISYKYRKPDDEKEIFINYEFSQFISPIISTLGYYHRQYSDPRELNSFDLLDFFFDKTEKSNIIILTFIELASRHPELDIDVVNVEYRSGGRVKVKVFAQGKGDCSKLHSEYNQIYKHISSLSSQDVENLLSHISQQDRGLNVLKKTLESAGATKAYYSEIQQRLFNHLSKHEESSSKLILFFLANPKDTDRLRIDEEIRSIKEKLSPFIPSILKVVTQEATRGKDLTNALIRNRPKIVHFSAHGAPDEGLALEDDFGYMQVVSAETIAKLFYLFEGQVECVVLNACYTAIQAEVINQYVPYVIGMSRAIADQTAITFSTSFYSYLGEGFDIRKAFDLALNRLELEEMDDATVPVIKINTAIIPNQKPDHFDG</sequence>
<dbReference type="Proteomes" id="UP000615026">
    <property type="component" value="Unassembled WGS sequence"/>
</dbReference>
<evidence type="ECO:0000259" key="1">
    <source>
        <dbReference type="Pfam" id="PF12770"/>
    </source>
</evidence>
<name>A0A928ZT78_LEPEC</name>
<keyword evidence="3" id="KW-1185">Reference proteome</keyword>
<organism evidence="2 3">
    <name type="scientific">Leptolyngbya cf. ectocarpi LEGE 11479</name>
    <dbReference type="NCBI Taxonomy" id="1828722"/>
    <lineage>
        <taxon>Bacteria</taxon>
        <taxon>Bacillati</taxon>
        <taxon>Cyanobacteriota</taxon>
        <taxon>Cyanophyceae</taxon>
        <taxon>Leptolyngbyales</taxon>
        <taxon>Leptolyngbyaceae</taxon>
        <taxon>Leptolyngbya group</taxon>
        <taxon>Leptolyngbya</taxon>
    </lineage>
</organism>
<evidence type="ECO:0000313" key="3">
    <source>
        <dbReference type="Proteomes" id="UP000615026"/>
    </source>
</evidence>
<gene>
    <name evidence="2" type="ORF">IQ260_08165</name>
</gene>
<dbReference type="EMBL" id="JADEXP010000051">
    <property type="protein sequence ID" value="MBE9066626.1"/>
    <property type="molecule type" value="Genomic_DNA"/>
</dbReference>
<feature type="domain" description="CHAT" evidence="1">
    <location>
        <begin position="178"/>
        <end position="346"/>
    </location>
</feature>